<sequence length="108" mass="12338">MASEAYRQLVQLVELGIDVSRVGSNEFGLKNGLVFLTNLDFLSLFHDISEKEAILSRLDELFPMLHRNKKACIKTNTVRSFPGTESFLFSDWYIDDEPVSTGRNDEYS</sequence>
<evidence type="ECO:0000313" key="1">
    <source>
        <dbReference type="EMBL" id="GME92478.1"/>
    </source>
</evidence>
<keyword evidence="2" id="KW-1185">Reference proteome</keyword>
<comment type="caution">
    <text evidence="1">The sequence shown here is derived from an EMBL/GenBank/DDBJ whole genome shotgun (WGS) entry which is preliminary data.</text>
</comment>
<reference evidence="1" key="1">
    <citation type="submission" date="2023-04" db="EMBL/GenBank/DDBJ databases">
        <title>Ambrosiozyma monospora NBRC 10751.</title>
        <authorList>
            <person name="Ichikawa N."/>
            <person name="Sato H."/>
            <person name="Tonouchi N."/>
        </authorList>
    </citation>
    <scope>NUCLEOTIDE SEQUENCE</scope>
    <source>
        <strain evidence="1">NBRC 10751</strain>
    </source>
</reference>
<accession>A0ACB5TPX0</accession>
<gene>
    <name evidence="1" type="ORF">Amon02_000908000</name>
</gene>
<dbReference type="EMBL" id="BSXS01008437">
    <property type="protein sequence ID" value="GME92478.1"/>
    <property type="molecule type" value="Genomic_DNA"/>
</dbReference>
<name>A0ACB5TPX0_AMBMO</name>
<proteinExistence type="predicted"/>
<evidence type="ECO:0000313" key="2">
    <source>
        <dbReference type="Proteomes" id="UP001165064"/>
    </source>
</evidence>
<protein>
    <submittedName>
        <fullName evidence="1">Unnamed protein product</fullName>
    </submittedName>
</protein>
<dbReference type="Proteomes" id="UP001165064">
    <property type="component" value="Unassembled WGS sequence"/>
</dbReference>
<organism evidence="1 2">
    <name type="scientific">Ambrosiozyma monospora</name>
    <name type="common">Yeast</name>
    <name type="synonym">Endomycopsis monosporus</name>
    <dbReference type="NCBI Taxonomy" id="43982"/>
    <lineage>
        <taxon>Eukaryota</taxon>
        <taxon>Fungi</taxon>
        <taxon>Dikarya</taxon>
        <taxon>Ascomycota</taxon>
        <taxon>Saccharomycotina</taxon>
        <taxon>Pichiomycetes</taxon>
        <taxon>Pichiales</taxon>
        <taxon>Pichiaceae</taxon>
        <taxon>Ambrosiozyma</taxon>
    </lineage>
</organism>